<evidence type="ECO:0000313" key="3">
    <source>
        <dbReference type="Proteomes" id="UP000652761"/>
    </source>
</evidence>
<sequence>STTAVTPKKYGDSTTGGKSQNLVGVASEVAVPYVVLDHKWAKDHTWSGCLADPLLQTTLQSQNLALCSNFRKTFPCLGRPLCFYKGWRRHHPGREDRLEGEEEIAASLLLLSCCDQERERQRASLPPFPSTIGTGRAVVLSLLNSSSGGGVAEAQQRQWSAGVRRLRWLVGRPSSGWPRREGSGGGQGGLRRRLARERKEAPRGKSQGGWVGGPPCAAKTQQQAGGTLCRDPHLLFQQWGCLAVASNVGEITLEVKVLLHDSNTTSSLYLLYYVEAKARKSAWWQAWNDAKPNNKGIGRWIAPSTRVFLNYRIQDLCVQEQDNKAMDSDLGTQI</sequence>
<organism evidence="2 3">
    <name type="scientific">Colocasia esculenta</name>
    <name type="common">Wild taro</name>
    <name type="synonym">Arum esculentum</name>
    <dbReference type="NCBI Taxonomy" id="4460"/>
    <lineage>
        <taxon>Eukaryota</taxon>
        <taxon>Viridiplantae</taxon>
        <taxon>Streptophyta</taxon>
        <taxon>Embryophyta</taxon>
        <taxon>Tracheophyta</taxon>
        <taxon>Spermatophyta</taxon>
        <taxon>Magnoliopsida</taxon>
        <taxon>Liliopsida</taxon>
        <taxon>Araceae</taxon>
        <taxon>Aroideae</taxon>
        <taxon>Colocasieae</taxon>
        <taxon>Colocasia</taxon>
    </lineage>
</organism>
<accession>A0A843XE43</accession>
<name>A0A843XE43_COLES</name>
<gene>
    <name evidence="2" type="ORF">Taro_050554</name>
</gene>
<dbReference type="AlphaFoldDB" id="A0A843XE43"/>
<feature type="non-terminal residue" evidence="2">
    <location>
        <position position="334"/>
    </location>
</feature>
<evidence type="ECO:0000313" key="2">
    <source>
        <dbReference type="EMBL" id="MQM17586.1"/>
    </source>
</evidence>
<comment type="caution">
    <text evidence="2">The sequence shown here is derived from an EMBL/GenBank/DDBJ whole genome shotgun (WGS) entry which is preliminary data.</text>
</comment>
<keyword evidence="3" id="KW-1185">Reference proteome</keyword>
<dbReference type="EMBL" id="NMUH01007630">
    <property type="protein sequence ID" value="MQM17586.1"/>
    <property type="molecule type" value="Genomic_DNA"/>
</dbReference>
<reference evidence="2" key="1">
    <citation type="submission" date="2017-07" db="EMBL/GenBank/DDBJ databases">
        <title>Taro Niue Genome Assembly and Annotation.</title>
        <authorList>
            <person name="Atibalentja N."/>
            <person name="Keating K."/>
            <person name="Fields C.J."/>
        </authorList>
    </citation>
    <scope>NUCLEOTIDE SEQUENCE</scope>
    <source>
        <strain evidence="2">Niue_2</strain>
        <tissue evidence="2">Leaf</tissue>
    </source>
</reference>
<proteinExistence type="predicted"/>
<feature type="region of interest" description="Disordered" evidence="1">
    <location>
        <begin position="175"/>
        <end position="218"/>
    </location>
</feature>
<dbReference type="Proteomes" id="UP000652761">
    <property type="component" value="Unassembled WGS sequence"/>
</dbReference>
<protein>
    <submittedName>
        <fullName evidence="2">Uncharacterized protein</fullName>
    </submittedName>
</protein>
<evidence type="ECO:0000256" key="1">
    <source>
        <dbReference type="SAM" id="MobiDB-lite"/>
    </source>
</evidence>